<organism evidence="1 2">
    <name type="scientific">Actinomadura rudentiformis</name>
    <dbReference type="NCBI Taxonomy" id="359158"/>
    <lineage>
        <taxon>Bacteria</taxon>
        <taxon>Bacillati</taxon>
        <taxon>Actinomycetota</taxon>
        <taxon>Actinomycetes</taxon>
        <taxon>Streptosporangiales</taxon>
        <taxon>Thermomonosporaceae</taxon>
        <taxon>Actinomadura</taxon>
    </lineage>
</organism>
<proteinExistence type="predicted"/>
<reference evidence="1 2" key="1">
    <citation type="submission" date="2019-09" db="EMBL/GenBank/DDBJ databases">
        <title>Actinomadura physcomitrii sp. nov., a novel actinomycete isolated from moss [Physcomitrium sphaericum (Ludw) Fuernr].</title>
        <authorList>
            <person name="Zhuang X."/>
            <person name="Liu C."/>
        </authorList>
    </citation>
    <scope>NUCLEOTIDE SEQUENCE [LARGE SCALE GENOMIC DNA]</scope>
    <source>
        <strain evidence="1 2">HMC1</strain>
    </source>
</reference>
<name>A0A6H9Z2I2_9ACTN</name>
<dbReference type="InterPro" id="IPR011008">
    <property type="entry name" value="Dimeric_a/b-barrel"/>
</dbReference>
<accession>A0A6H9Z2I2</accession>
<dbReference type="AlphaFoldDB" id="A0A6H9Z2I2"/>
<dbReference type="Proteomes" id="UP000468735">
    <property type="component" value="Unassembled WGS sequence"/>
</dbReference>
<dbReference type="OrthoDB" id="3464514at2"/>
<comment type="caution">
    <text evidence="1">The sequence shown here is derived from an EMBL/GenBank/DDBJ whole genome shotgun (WGS) entry which is preliminary data.</text>
</comment>
<dbReference type="SUPFAM" id="SSF54909">
    <property type="entry name" value="Dimeric alpha+beta barrel"/>
    <property type="match status" value="1"/>
</dbReference>
<dbReference type="EMBL" id="WBMT01000009">
    <property type="protein sequence ID" value="KAB2347447.1"/>
    <property type="molecule type" value="Genomic_DNA"/>
</dbReference>
<evidence type="ECO:0000313" key="2">
    <source>
        <dbReference type="Proteomes" id="UP000468735"/>
    </source>
</evidence>
<sequence>MFVQIIQGKVSDAAEVKDALDRWVRELAPGANGWLGSTAGVSDDGTFITFARFENREAARRNSDRPEQGQWWIETSKLFTAEVTFHDCTQTDTWLGGGSDRAGFVQVMQNRIRDFAGLIDYMGQQDDRAIRAFRPEIIGSVMAVHEDGSGISEAVYFTSEAEARASESKEMPPELRDQWEQMMRFYEGEFTYLDLHTPWLYSP</sequence>
<evidence type="ECO:0008006" key="3">
    <source>
        <dbReference type="Google" id="ProtNLM"/>
    </source>
</evidence>
<evidence type="ECO:0000313" key="1">
    <source>
        <dbReference type="EMBL" id="KAB2347447.1"/>
    </source>
</evidence>
<dbReference type="RefSeq" id="WP_151562301.1">
    <property type="nucleotide sequence ID" value="NZ_WBMT01000009.1"/>
</dbReference>
<gene>
    <name evidence="1" type="ORF">F8566_20835</name>
</gene>
<protein>
    <recommendedName>
        <fullName evidence="3">ABM domain-containing protein</fullName>
    </recommendedName>
</protein>
<keyword evidence="2" id="KW-1185">Reference proteome</keyword>